<proteinExistence type="predicted"/>
<gene>
    <name evidence="1" type="ORF">NCS57_00429100</name>
</gene>
<comment type="caution">
    <text evidence="1">The sequence shown here is derived from an EMBL/GenBank/DDBJ whole genome shotgun (WGS) entry which is preliminary data.</text>
</comment>
<accession>A0ACC0R871</accession>
<reference evidence="1" key="1">
    <citation type="submission" date="2022-06" db="EMBL/GenBank/DDBJ databases">
        <title>Fusarium solani species complex genomes reveal bases of compartmentalisation and animal pathogenesis.</title>
        <authorList>
            <person name="Tsai I.J."/>
        </authorList>
    </citation>
    <scope>NUCLEOTIDE SEQUENCE</scope>
    <source>
        <strain evidence="1">Fu6.1</strain>
    </source>
</reference>
<dbReference type="EMBL" id="CM046505">
    <property type="protein sequence ID" value="KAI8675285.1"/>
    <property type="molecule type" value="Genomic_DNA"/>
</dbReference>
<name>A0ACC0R871_9HYPO</name>
<organism evidence="1 2">
    <name type="scientific">Fusarium keratoplasticum</name>
    <dbReference type="NCBI Taxonomy" id="1328300"/>
    <lineage>
        <taxon>Eukaryota</taxon>
        <taxon>Fungi</taxon>
        <taxon>Dikarya</taxon>
        <taxon>Ascomycota</taxon>
        <taxon>Pezizomycotina</taxon>
        <taxon>Sordariomycetes</taxon>
        <taxon>Hypocreomycetidae</taxon>
        <taxon>Hypocreales</taxon>
        <taxon>Nectriaceae</taxon>
        <taxon>Fusarium</taxon>
        <taxon>Fusarium solani species complex</taxon>
    </lineage>
</organism>
<dbReference type="Proteomes" id="UP001065298">
    <property type="component" value="Chromosome 3"/>
</dbReference>
<evidence type="ECO:0000313" key="2">
    <source>
        <dbReference type="Proteomes" id="UP001065298"/>
    </source>
</evidence>
<evidence type="ECO:0000313" key="1">
    <source>
        <dbReference type="EMBL" id="KAI8675285.1"/>
    </source>
</evidence>
<sequence length="1141" mass="128092">MSQQWDSALEQAQASEEVVQSTGEQEKQPQTTGAPDPRADNTNTKSSNNDGDDGDDTNDHKDDPGQNPLYELLLNAEHDDDAMDKLKSNWDQLRKMVNTPCPSAENKTALHLAAENGFGKVVEKLLGGGAGISVSDDDGWKPLHFACLKGRKEVVETLLRSGADPKATSKDGRSPLDMASMYGKVEVAGTLLEKDPSLLNQRSTALGWPPLHWATWRDSTKMVTFLLGKGADIDAKDDDGWTPLMVAVKSRNEKMMDTLIEHIQGLKEPNTSHHLDVCDEEQKTPLMVACEDCFEKGVKALCKADASGDAQDCAGRTALHYAVESGQLVIIETLTNYTDPKVLLMADHNGASAFDDLELDLRAGEQGPLGAFASLLLDRLIKEKMQREALGWAAQNTKRHKIFQMLVTSLVPENVFDQASAERPSAFEWAVRSRLPWALGLLVDNFPATEGLGPITKAERLAKELRETKPKKTEGKKSTPKNRGVESHKSKPDHDNPILHDMQNYLNDFTLAETHRRSLFKPPKPRDGVDDVLPKFQATITQFFTRRTGGQQGRIRWIKHSRSVQEVIYGQGPTRIARDTMNRWFSHPWAESKGSSAQQDDETRLKWVHLPVTNIVWMEDLVKRVLKGAKCSPEETQSLASFFRSSWVQVPDGTSASRFMRPLYVAKRGDEHDTEPTKESHGPRPLRASAAYFPYLSFSKNVVVKDSDESRQREASYKELLEVYKEDALHQSATLDEAYYHFASDSASKEEQDVRNKTQVVTEYLRGGEGESLNAWTLIRVKQLWIWTILDEWIITATPHPIDGTQEDDLPKDFLNHPSTQERVGEASPQLTLAAHIATLIANYCVDAYERKRVSPEGGIAQHNDSSSSRSQDVRKERSTRSIRQIFSDSVNLIARKEKKLFENFHKLCGRGKPETTPSHNDRTRYAITGKIHQPRKDAPDEATDEAKSLTTDDADDLETVLTNASELACSVKDIRDELNILRSIVNFQLTVQEDMAGNPESSTGITAHYFWKDIEELENVARRVQESVNTTLNLVETETANEQSRQAARQGRTMLVFTVVTILFLPLSFLSSLFALDVTSFQQAPNWALIVIFLASFTFFIPVASIALFSESVARRWHKCWDYWNEHVKPRKIKTNECSV</sequence>
<keyword evidence="2" id="KW-1185">Reference proteome</keyword>
<protein>
    <submittedName>
        <fullName evidence="1">Uncharacterized protein</fullName>
    </submittedName>
</protein>